<keyword evidence="2" id="KW-1003">Cell membrane</keyword>
<keyword evidence="5 8" id="KW-0812">Transmembrane</keyword>
<gene>
    <name evidence="10" type="ORF">SPMU_15030</name>
</gene>
<feature type="transmembrane region" description="Helical" evidence="8">
    <location>
        <begin position="340"/>
        <end position="358"/>
    </location>
</feature>
<accession>A0A245ZLA1</accession>
<evidence type="ECO:0000313" key="11">
    <source>
        <dbReference type="Proteomes" id="UP000197783"/>
    </source>
</evidence>
<dbReference type="GO" id="GO:0016763">
    <property type="term" value="F:pentosyltransferase activity"/>
    <property type="evidence" value="ECO:0007669"/>
    <property type="project" value="TreeGrafter"/>
</dbReference>
<feature type="transmembrane region" description="Helical" evidence="8">
    <location>
        <begin position="82"/>
        <end position="103"/>
    </location>
</feature>
<keyword evidence="6 8" id="KW-1133">Transmembrane helix</keyword>
<keyword evidence="4" id="KW-0808">Transferase</keyword>
<dbReference type="AlphaFoldDB" id="A0A245ZLA1"/>
<keyword evidence="11" id="KW-1185">Reference proteome</keyword>
<dbReference type="PANTHER" id="PTHR33908">
    <property type="entry name" value="MANNOSYLTRANSFERASE YKCB-RELATED"/>
    <property type="match status" value="1"/>
</dbReference>
<evidence type="ECO:0000313" key="10">
    <source>
        <dbReference type="EMBL" id="OWK30516.1"/>
    </source>
</evidence>
<feature type="transmembrane region" description="Helical" evidence="8">
    <location>
        <begin position="206"/>
        <end position="230"/>
    </location>
</feature>
<evidence type="ECO:0000256" key="1">
    <source>
        <dbReference type="ARBA" id="ARBA00004651"/>
    </source>
</evidence>
<evidence type="ECO:0000259" key="9">
    <source>
        <dbReference type="Pfam" id="PF13231"/>
    </source>
</evidence>
<evidence type="ECO:0000256" key="6">
    <source>
        <dbReference type="ARBA" id="ARBA00022989"/>
    </source>
</evidence>
<comment type="subcellular location">
    <subcellularLocation>
        <location evidence="1">Cell membrane</location>
        <topology evidence="1">Multi-pass membrane protein</topology>
    </subcellularLocation>
</comment>
<organism evidence="10 11">
    <name type="scientific">Sphingomonas mucosissima</name>
    <dbReference type="NCBI Taxonomy" id="370959"/>
    <lineage>
        <taxon>Bacteria</taxon>
        <taxon>Pseudomonadati</taxon>
        <taxon>Pseudomonadota</taxon>
        <taxon>Alphaproteobacteria</taxon>
        <taxon>Sphingomonadales</taxon>
        <taxon>Sphingomonadaceae</taxon>
        <taxon>Sphingomonas</taxon>
    </lineage>
</organism>
<feature type="transmembrane region" description="Helical" evidence="8">
    <location>
        <begin position="258"/>
        <end position="279"/>
    </location>
</feature>
<feature type="transmembrane region" description="Helical" evidence="8">
    <location>
        <begin position="183"/>
        <end position="199"/>
    </location>
</feature>
<evidence type="ECO:0000256" key="4">
    <source>
        <dbReference type="ARBA" id="ARBA00022679"/>
    </source>
</evidence>
<keyword evidence="3" id="KW-0328">Glycosyltransferase</keyword>
<reference evidence="10 11" key="1">
    <citation type="submission" date="2017-03" db="EMBL/GenBank/DDBJ databases">
        <title>Genome sequence of Sphingomonas mucosissima DSM 17494.</title>
        <authorList>
            <person name="Poehlein A."/>
            <person name="Wuebbeler J.H."/>
            <person name="Steinbuechel A."/>
            <person name="Daniel R."/>
        </authorList>
    </citation>
    <scope>NUCLEOTIDE SEQUENCE [LARGE SCALE GENOMIC DNA]</scope>
    <source>
        <strain evidence="10 11">DSM 17494</strain>
    </source>
</reference>
<dbReference type="Proteomes" id="UP000197783">
    <property type="component" value="Unassembled WGS sequence"/>
</dbReference>
<name>A0A245ZLA1_9SPHN</name>
<protein>
    <recommendedName>
        <fullName evidence="9">Glycosyltransferase RgtA/B/C/D-like domain-containing protein</fullName>
    </recommendedName>
</protein>
<dbReference type="InterPro" id="IPR038731">
    <property type="entry name" value="RgtA/B/C-like"/>
</dbReference>
<feature type="transmembrane region" description="Helical" evidence="8">
    <location>
        <begin position="110"/>
        <end position="126"/>
    </location>
</feature>
<comment type="caution">
    <text evidence="10">The sequence shown here is derived from an EMBL/GenBank/DDBJ whole genome shotgun (WGS) entry which is preliminary data.</text>
</comment>
<dbReference type="PANTHER" id="PTHR33908:SF11">
    <property type="entry name" value="MEMBRANE PROTEIN"/>
    <property type="match status" value="1"/>
</dbReference>
<feature type="transmembrane region" description="Helical" evidence="8">
    <location>
        <begin position="291"/>
        <end position="310"/>
    </location>
</feature>
<evidence type="ECO:0000256" key="3">
    <source>
        <dbReference type="ARBA" id="ARBA00022676"/>
    </source>
</evidence>
<evidence type="ECO:0000256" key="5">
    <source>
        <dbReference type="ARBA" id="ARBA00022692"/>
    </source>
</evidence>
<dbReference type="InterPro" id="IPR050297">
    <property type="entry name" value="LipidA_mod_glycosyltrf_83"/>
</dbReference>
<dbReference type="Pfam" id="PF13231">
    <property type="entry name" value="PMT_2"/>
    <property type="match status" value="1"/>
</dbReference>
<proteinExistence type="predicted"/>
<evidence type="ECO:0000256" key="8">
    <source>
        <dbReference type="SAM" id="Phobius"/>
    </source>
</evidence>
<evidence type="ECO:0000256" key="2">
    <source>
        <dbReference type="ARBA" id="ARBA00022475"/>
    </source>
</evidence>
<evidence type="ECO:0000256" key="7">
    <source>
        <dbReference type="ARBA" id="ARBA00023136"/>
    </source>
</evidence>
<sequence length="501" mass="54888">MAGSSEAGQRARPLLLIIAFTLLYRSISFGDPMIAYDEQLYLLVGDRMLQGQLPYVDLWDRKPIGLFLFYAGVRLLGGDGIIQYQVVAALCVAATACLIWTAARRSASPVAALIVALCYVVLLPPLQGGGGQAPVIYNVLTMIGAWACFRASDKDHPRQILPLAMLAMATSGIAIQFKYTPAVEGALFGCYFLWCFHRCGTPLARLAGIAAAMVLVALIPTIAAVAYFWWIGELSSYVQANFVSVFQRNPFPVETRTLQRWIVLIIGGPLLLLGVLAAWQRRPSRTHRNDGDYPFVLGWSLSAIAGFGLLGDFYDFYFITVLPPVLVLVAPLLQARILGLAAGIALLIWPMLLAPLRYEAAAHNRARIDQLVTALRPFLQTRCLYVYDGPAVLYLLTNACAPSRYIYPDHLQNPTEAPALGVDPVTEVRRILASRPGAIVTADRPVIPRYNPNVRAALNRALAQDYVTVARVKLDRVYEVHALRPLARQQHAGPALTAAPL</sequence>
<keyword evidence="7 8" id="KW-0472">Membrane</keyword>
<feature type="domain" description="Glycosyltransferase RgtA/B/C/D-like" evidence="9">
    <location>
        <begin position="62"/>
        <end position="217"/>
    </location>
</feature>
<dbReference type="GO" id="GO:0005886">
    <property type="term" value="C:plasma membrane"/>
    <property type="evidence" value="ECO:0007669"/>
    <property type="project" value="UniProtKB-SubCell"/>
</dbReference>
<dbReference type="EMBL" id="NBBJ01000002">
    <property type="protein sequence ID" value="OWK30516.1"/>
    <property type="molecule type" value="Genomic_DNA"/>
</dbReference>
<dbReference type="GO" id="GO:0009103">
    <property type="term" value="P:lipopolysaccharide biosynthetic process"/>
    <property type="evidence" value="ECO:0007669"/>
    <property type="project" value="UniProtKB-ARBA"/>
</dbReference>